<accession>A0A1H6WLA3</accession>
<dbReference type="PANTHER" id="PTHR43767:SF1">
    <property type="entry name" value="NONRIBOSOMAL PEPTIDE SYNTHASE PES1 (EUROFUNG)-RELATED"/>
    <property type="match status" value="1"/>
</dbReference>
<dbReference type="Proteomes" id="UP000183315">
    <property type="component" value="Unassembled WGS sequence"/>
</dbReference>
<sequence length="336" mass="34567">MTYARLDTGAARAIADALAGRVAGIAVDTSGSTGRPREVLVSGEAIRAGVSLSSRRLGGDAHQLLALPPERIGGALVIARATVAGTALVRMPMGPFTAAGFAAAARSLPSGPRQVSLVPTQVRRLLADPEGRDALAGFHAVLVGGAALPERDAPSNIVRTYGMSETAGGCVYDGLALDGVGLRIADDGRVMISGPTLADGYADGHGADFVEIDGERWFRTSDLGELHDGRLTVHGRADHVINTGGVKVHPQRIELALERAGAAAAAVVGLPDPEWGERVVAVVEDGPDDAALAAAVADLPPYARPRRIVHVDAVPRTAGGKIDRPAARALASEEDR</sequence>
<proteinExistence type="predicted"/>
<dbReference type="SUPFAM" id="SSF56801">
    <property type="entry name" value="Acetyl-CoA synthetase-like"/>
    <property type="match status" value="1"/>
</dbReference>
<dbReference type="RefSeq" id="WP_161786617.1">
    <property type="nucleotide sequence ID" value="NZ_BBLU01000003.1"/>
</dbReference>
<dbReference type="Pfam" id="PF00501">
    <property type="entry name" value="AMP-binding"/>
    <property type="match status" value="1"/>
</dbReference>
<dbReference type="EMBL" id="FNZI01000002">
    <property type="protein sequence ID" value="SEJ13570.1"/>
    <property type="molecule type" value="Genomic_DNA"/>
</dbReference>
<dbReference type="InterPro" id="IPR045851">
    <property type="entry name" value="AMP-bd_C_sf"/>
</dbReference>
<dbReference type="Gene3D" id="3.30.300.30">
    <property type="match status" value="1"/>
</dbReference>
<dbReference type="PANTHER" id="PTHR43767">
    <property type="entry name" value="LONG-CHAIN-FATTY-ACID--COA LIGASE"/>
    <property type="match status" value="1"/>
</dbReference>
<dbReference type="InterPro" id="IPR042099">
    <property type="entry name" value="ANL_N_sf"/>
</dbReference>
<dbReference type="Gene3D" id="3.40.50.12780">
    <property type="entry name" value="N-terminal domain of ligase-like"/>
    <property type="match status" value="1"/>
</dbReference>
<gene>
    <name evidence="3" type="ORF">SAMN05421637_0902</name>
</gene>
<evidence type="ECO:0000313" key="4">
    <source>
        <dbReference type="Proteomes" id="UP000183315"/>
    </source>
</evidence>
<evidence type="ECO:0000259" key="1">
    <source>
        <dbReference type="Pfam" id="PF00501"/>
    </source>
</evidence>
<feature type="domain" description="AMP-dependent synthetase/ligase" evidence="1">
    <location>
        <begin position="29"/>
        <end position="179"/>
    </location>
</feature>
<dbReference type="Pfam" id="PF13193">
    <property type="entry name" value="AMP-binding_C"/>
    <property type="match status" value="1"/>
</dbReference>
<evidence type="ECO:0000313" key="3">
    <source>
        <dbReference type="EMBL" id="SEJ13570.1"/>
    </source>
</evidence>
<dbReference type="eggNOG" id="COG0318">
    <property type="taxonomic scope" value="Bacteria"/>
</dbReference>
<evidence type="ECO:0000259" key="2">
    <source>
        <dbReference type="Pfam" id="PF13193"/>
    </source>
</evidence>
<reference evidence="4" key="1">
    <citation type="submission" date="2016-10" db="EMBL/GenBank/DDBJ databases">
        <authorList>
            <person name="Varghese N."/>
        </authorList>
    </citation>
    <scope>NUCLEOTIDE SEQUENCE [LARGE SCALE GENOMIC DNA]</scope>
    <source>
        <strain evidence="4">DSM 24868</strain>
    </source>
</reference>
<dbReference type="InterPro" id="IPR025110">
    <property type="entry name" value="AMP-bd_C"/>
</dbReference>
<keyword evidence="3" id="KW-0436">Ligase</keyword>
<keyword evidence="4" id="KW-1185">Reference proteome</keyword>
<dbReference type="InterPro" id="IPR050237">
    <property type="entry name" value="ATP-dep_AMP-bd_enzyme"/>
</dbReference>
<name>A0A1H6WLA3_9MICO</name>
<dbReference type="AlphaFoldDB" id="A0A1H6WLA3"/>
<dbReference type="STRING" id="1043493.SAMN05421637_0902"/>
<protein>
    <submittedName>
        <fullName evidence="3">O-succinylbenzoic acid--CoA ligase</fullName>
    </submittedName>
</protein>
<dbReference type="InterPro" id="IPR000873">
    <property type="entry name" value="AMP-dep_synth/lig_dom"/>
</dbReference>
<dbReference type="GO" id="GO:0016878">
    <property type="term" value="F:acid-thiol ligase activity"/>
    <property type="evidence" value="ECO:0007669"/>
    <property type="project" value="UniProtKB-ARBA"/>
</dbReference>
<feature type="domain" description="AMP-binding enzyme C-terminal" evidence="2">
    <location>
        <begin position="262"/>
        <end position="321"/>
    </location>
</feature>
<organism evidence="3 4">
    <name type="scientific">Demequina mangrovi</name>
    <dbReference type="NCBI Taxonomy" id="1043493"/>
    <lineage>
        <taxon>Bacteria</taxon>
        <taxon>Bacillati</taxon>
        <taxon>Actinomycetota</taxon>
        <taxon>Actinomycetes</taxon>
        <taxon>Micrococcales</taxon>
        <taxon>Demequinaceae</taxon>
        <taxon>Demequina</taxon>
    </lineage>
</organism>